<evidence type="ECO:0000256" key="9">
    <source>
        <dbReference type="RuleBase" id="RU361179"/>
    </source>
</evidence>
<name>A0A5Q4ZNP0_9BURK</name>
<evidence type="ECO:0000256" key="3">
    <source>
        <dbReference type="ARBA" id="ARBA00012081"/>
    </source>
</evidence>
<comment type="similarity">
    <text evidence="2 9">Belongs to the glyoxalase I family.</text>
</comment>
<dbReference type="KEGG" id="pdio:PDMSB3_2404.1"/>
<dbReference type="InterPro" id="IPR029068">
    <property type="entry name" value="Glyas_Bleomycin-R_OHBP_Dase"/>
</dbReference>
<dbReference type="SUPFAM" id="SSF54593">
    <property type="entry name" value="Glyoxalase/Bleomycin resistance protein/Dihydroxybiphenyl dioxygenase"/>
    <property type="match status" value="1"/>
</dbReference>
<keyword evidence="9" id="KW-0533">Nickel</keyword>
<dbReference type="InterPro" id="IPR018146">
    <property type="entry name" value="Glyoxalase_1_CS"/>
</dbReference>
<feature type="binding site" evidence="8">
    <location>
        <position position="97"/>
    </location>
    <ligand>
        <name>Zn(2+)</name>
        <dbReference type="ChEBI" id="CHEBI:29105"/>
        <note>ligand shared between dimeric partners</note>
    </ligand>
</feature>
<evidence type="ECO:0000256" key="8">
    <source>
        <dbReference type="PIRSR" id="PIRSR604361-3"/>
    </source>
</evidence>
<dbReference type="CDD" id="cd07233">
    <property type="entry name" value="GlxI_Zn"/>
    <property type="match status" value="1"/>
</dbReference>
<dbReference type="NCBIfam" id="TIGR00068">
    <property type="entry name" value="glyox_I"/>
    <property type="match status" value="1"/>
</dbReference>
<dbReference type="EMBL" id="LR699554">
    <property type="protein sequence ID" value="VVD33688.1"/>
    <property type="molecule type" value="Genomic_DNA"/>
</dbReference>
<evidence type="ECO:0000259" key="10">
    <source>
        <dbReference type="PROSITE" id="PS51819"/>
    </source>
</evidence>
<evidence type="ECO:0000256" key="4">
    <source>
        <dbReference type="ARBA" id="ARBA00022723"/>
    </source>
</evidence>
<dbReference type="Gene3D" id="3.10.180.10">
    <property type="entry name" value="2,3-Dihydroxybiphenyl 1,2-Dioxygenase, domain 1"/>
    <property type="match status" value="1"/>
</dbReference>
<dbReference type="PROSITE" id="PS00934">
    <property type="entry name" value="GLYOXALASE_I_1"/>
    <property type="match status" value="1"/>
</dbReference>
<dbReference type="PROSITE" id="PS00935">
    <property type="entry name" value="GLYOXALASE_I_2"/>
    <property type="match status" value="1"/>
</dbReference>
<evidence type="ECO:0000313" key="12">
    <source>
        <dbReference type="Proteomes" id="UP000325811"/>
    </source>
</evidence>
<organism evidence="11 12">
    <name type="scientific">Paraburkholderia dioscoreae</name>
    <dbReference type="NCBI Taxonomy" id="2604047"/>
    <lineage>
        <taxon>Bacteria</taxon>
        <taxon>Pseudomonadati</taxon>
        <taxon>Pseudomonadota</taxon>
        <taxon>Betaproteobacteria</taxon>
        <taxon>Burkholderiales</taxon>
        <taxon>Burkholderiaceae</taxon>
        <taxon>Paraburkholderia</taxon>
    </lineage>
</organism>
<dbReference type="UniPathway" id="UPA00619">
    <property type="reaction ID" value="UER00675"/>
</dbReference>
<comment type="catalytic activity">
    <reaction evidence="9">
        <text>(R)-S-lactoylglutathione = methylglyoxal + glutathione</text>
        <dbReference type="Rhea" id="RHEA:19069"/>
        <dbReference type="ChEBI" id="CHEBI:17158"/>
        <dbReference type="ChEBI" id="CHEBI:57474"/>
        <dbReference type="ChEBI" id="CHEBI:57925"/>
        <dbReference type="EC" id="4.4.1.5"/>
    </reaction>
</comment>
<dbReference type="InterPro" id="IPR004361">
    <property type="entry name" value="Glyoxalase_1"/>
</dbReference>
<dbReference type="PANTHER" id="PTHR10374:SF30">
    <property type="entry name" value="LACTOYLGLUTATHIONE LYASE"/>
    <property type="match status" value="1"/>
</dbReference>
<protein>
    <recommendedName>
        <fullName evidence="3 9">Lactoylglutathione lyase</fullName>
        <ecNumber evidence="3 9">4.4.1.5</ecNumber>
    </recommendedName>
    <alternativeName>
        <fullName evidence="9">Glyoxalase I</fullName>
    </alternativeName>
</protein>
<dbReference type="Pfam" id="PF00903">
    <property type="entry name" value="Glyoxalase"/>
    <property type="match status" value="1"/>
</dbReference>
<evidence type="ECO:0000256" key="5">
    <source>
        <dbReference type="ARBA" id="ARBA00022833"/>
    </source>
</evidence>
<proteinExistence type="inferred from homology"/>
<reference evidence="11 12" key="1">
    <citation type="submission" date="2019-08" db="EMBL/GenBank/DDBJ databases">
        <authorList>
            <person name="Herpell B J."/>
        </authorList>
    </citation>
    <scope>NUCLEOTIDE SEQUENCE [LARGE SCALE GENOMIC DNA]</scope>
    <source>
        <strain evidence="12">Msb3</strain>
    </source>
</reference>
<keyword evidence="5 8" id="KW-0862">Zinc</keyword>
<evidence type="ECO:0000256" key="6">
    <source>
        <dbReference type="ARBA" id="ARBA00023239"/>
    </source>
</evidence>
<dbReference type="GO" id="GO:0004462">
    <property type="term" value="F:lactoylglutathione lyase activity"/>
    <property type="evidence" value="ECO:0007669"/>
    <property type="project" value="UniProtKB-UniRule"/>
</dbReference>
<dbReference type="RefSeq" id="WP_165188871.1">
    <property type="nucleotide sequence ID" value="NZ_LR699554.1"/>
</dbReference>
<accession>A0A5Q4ZNP0</accession>
<dbReference type="GO" id="GO:0046872">
    <property type="term" value="F:metal ion binding"/>
    <property type="evidence" value="ECO:0007669"/>
    <property type="project" value="UniProtKB-UniRule"/>
</dbReference>
<evidence type="ECO:0000313" key="11">
    <source>
        <dbReference type="EMBL" id="VVD33688.1"/>
    </source>
</evidence>
<evidence type="ECO:0000256" key="2">
    <source>
        <dbReference type="ARBA" id="ARBA00010363"/>
    </source>
</evidence>
<keyword evidence="4 8" id="KW-0479">Metal-binding</keyword>
<feature type="domain" description="VOC" evidence="10">
    <location>
        <begin position="4"/>
        <end position="147"/>
    </location>
</feature>
<comment type="function">
    <text evidence="9">Catalyzes the conversion of hemimercaptal, formed from methylglyoxal and glutathione, to S-lactoylglutathione.</text>
</comment>
<dbReference type="PROSITE" id="PS51819">
    <property type="entry name" value="VOC"/>
    <property type="match status" value="1"/>
</dbReference>
<dbReference type="InterPro" id="IPR004360">
    <property type="entry name" value="Glyas_Fos-R_dOase_dom"/>
</dbReference>
<feature type="binding site" evidence="8">
    <location>
        <position position="143"/>
    </location>
    <ligand>
        <name>Zn(2+)</name>
        <dbReference type="ChEBI" id="CHEBI:29105"/>
        <note>ligand shared between dimeric partners</note>
    </ligand>
</feature>
<sequence>MSIVLNHTMLRVRDPQISLRFYQENFGMKLVNKFDFPQGKFSLYFLAPSDSEESSGSVDWIPKQKGLLELTHNWGTEADVDFAGYHNGNAEPRGFGHICFSVPNVNTFCDELVEKGVTFVKRPNDGSMKGIAFVADPDGYWIEIIDQQSFASVVS</sequence>
<dbReference type="PANTHER" id="PTHR10374">
    <property type="entry name" value="LACTOYLGLUTATHIONE LYASE GLYOXALASE I"/>
    <property type="match status" value="1"/>
</dbReference>
<keyword evidence="6 9" id="KW-0456">Lyase</keyword>
<dbReference type="AlphaFoldDB" id="A0A5Q4ZNP0"/>
<evidence type="ECO:0000256" key="1">
    <source>
        <dbReference type="ARBA" id="ARBA00005008"/>
    </source>
</evidence>
<dbReference type="Proteomes" id="UP000325811">
    <property type="component" value="Chromosome II"/>
</dbReference>
<gene>
    <name evidence="11" type="primary">gloA</name>
    <name evidence="11" type="ORF">PDMSB3_2404</name>
</gene>
<comment type="cofactor">
    <cofactor evidence="8">
        <name>Zn(2+)</name>
        <dbReference type="ChEBI" id="CHEBI:29105"/>
    </cofactor>
    <text evidence="8">Binds 1 zinc ion per subunit. In the homodimer, two zinc ions are bound between subunits.</text>
</comment>
<feature type="binding site" evidence="8">
    <location>
        <position position="69"/>
    </location>
    <ligand>
        <name>Zn(2+)</name>
        <dbReference type="ChEBI" id="CHEBI:29105"/>
        <note>ligand shared between dimeric partners</note>
    </ligand>
</feature>
<dbReference type="InterPro" id="IPR037523">
    <property type="entry name" value="VOC_core"/>
</dbReference>
<comment type="cofactor">
    <cofactor evidence="9">
        <name>Ni(2+)</name>
        <dbReference type="ChEBI" id="CHEBI:49786"/>
    </cofactor>
    <text evidence="9">Binds 1 nickel ion per subunit.</text>
</comment>
<comment type="pathway">
    <text evidence="1 9">Secondary metabolite metabolism; methylglyoxal degradation; (R)-lactate from methylglyoxal: step 1/2.</text>
</comment>
<evidence type="ECO:0000256" key="7">
    <source>
        <dbReference type="PIRSR" id="PIRSR604361-1"/>
    </source>
</evidence>
<feature type="active site" description="Proton donor/acceptor" evidence="7">
    <location>
        <position position="143"/>
    </location>
</feature>
<keyword evidence="12" id="KW-1185">Reference proteome</keyword>
<dbReference type="EC" id="4.4.1.5" evidence="3 9"/>